<dbReference type="InterPro" id="IPR050834">
    <property type="entry name" value="Glycosyltransf_2"/>
</dbReference>
<keyword evidence="2" id="KW-0328">Glycosyltransferase</keyword>
<reference evidence="2 3" key="1">
    <citation type="submission" date="2019-03" db="EMBL/GenBank/DDBJ databases">
        <title>Single cell metagenomics reveals metabolic interactions within the superorganism composed of flagellate Streblomastix strix and complex community of Bacteroidetes bacteria on its surface.</title>
        <authorList>
            <person name="Treitli S.C."/>
            <person name="Kolisko M."/>
            <person name="Husnik F."/>
            <person name="Keeling P."/>
            <person name="Hampl V."/>
        </authorList>
    </citation>
    <scope>NUCLEOTIDE SEQUENCE [LARGE SCALE GENOMIC DNA]</scope>
    <source>
        <strain evidence="2">St1</strain>
    </source>
</reference>
<comment type="caution">
    <text evidence="2">The sequence shown here is derived from an EMBL/GenBank/DDBJ whole genome shotgun (WGS) entry which is preliminary data.</text>
</comment>
<evidence type="ECO:0000313" key="2">
    <source>
        <dbReference type="EMBL" id="KAA6303634.1"/>
    </source>
</evidence>
<dbReference type="SUPFAM" id="SSF53448">
    <property type="entry name" value="Nucleotide-diphospho-sugar transferases"/>
    <property type="match status" value="1"/>
</dbReference>
<dbReference type="InterPro" id="IPR001173">
    <property type="entry name" value="Glyco_trans_2-like"/>
</dbReference>
<sequence>MNQGISVIICCYNSGERLLNTLKYLAEQRISPEIPVEIVLVNNASSDNTKETAQSEWQKYQTSFLFKIVDERQAGLIFARRKGVETASCKYVVFCDDDNWLRNDYLQNAYNLMEANPNIGVLGGQSEGVSDIDFPEWFDDFKYCYAIGKQSKQNGNISYRKYIWGAGMVARRFLMDKVFDPSFPFLLFGRKGNTLLAGDDSEVCRRVLLLGYDLFYHDSLFYYHQIPAARLTEQYQKKLLEGFTNAIPILVRYDNVIDTVRLSTARQLKEIFILFFKETIRFFVSRKKKDHLALRAKMAILFKKRNFIQDEEYHIVLDFYFTGMRTQSGGQISSGV</sequence>
<dbReference type="AlphaFoldDB" id="A0A5M8P5J6"/>
<dbReference type="EMBL" id="SNRX01000001">
    <property type="protein sequence ID" value="KAA6303634.1"/>
    <property type="molecule type" value="Genomic_DNA"/>
</dbReference>
<dbReference type="EC" id="2.4.-.-" evidence="2"/>
<dbReference type="PANTHER" id="PTHR43685">
    <property type="entry name" value="GLYCOSYLTRANSFERASE"/>
    <property type="match status" value="1"/>
</dbReference>
<evidence type="ECO:0000313" key="3">
    <source>
        <dbReference type="Proteomes" id="UP000324575"/>
    </source>
</evidence>
<evidence type="ECO:0000259" key="1">
    <source>
        <dbReference type="Pfam" id="PF00535"/>
    </source>
</evidence>
<protein>
    <submittedName>
        <fullName evidence="2">Putative glycosyltransferase EpsH</fullName>
        <ecNumber evidence="2">2.4.-.-</ecNumber>
    </submittedName>
</protein>
<dbReference type="Gene3D" id="3.90.550.10">
    <property type="entry name" value="Spore Coat Polysaccharide Biosynthesis Protein SpsA, Chain A"/>
    <property type="match status" value="1"/>
</dbReference>
<proteinExistence type="predicted"/>
<dbReference type="GO" id="GO:0016757">
    <property type="term" value="F:glycosyltransferase activity"/>
    <property type="evidence" value="ECO:0007669"/>
    <property type="project" value="UniProtKB-KW"/>
</dbReference>
<keyword evidence="2" id="KW-0808">Transferase</keyword>
<organism evidence="2 3">
    <name type="scientific">Candidatus Ordinivivax streblomastigis</name>
    <dbReference type="NCBI Taxonomy" id="2540710"/>
    <lineage>
        <taxon>Bacteria</taxon>
        <taxon>Pseudomonadati</taxon>
        <taxon>Bacteroidota</taxon>
        <taxon>Bacteroidia</taxon>
        <taxon>Bacteroidales</taxon>
        <taxon>Candidatus Ordinivivax</taxon>
    </lineage>
</organism>
<accession>A0A5M8P5J6</accession>
<name>A0A5M8P5J6_9BACT</name>
<gene>
    <name evidence="2" type="ORF">EZS26_000185</name>
</gene>
<dbReference type="Proteomes" id="UP000324575">
    <property type="component" value="Unassembled WGS sequence"/>
</dbReference>
<dbReference type="PANTHER" id="PTHR43685:SF2">
    <property type="entry name" value="GLYCOSYLTRANSFERASE 2-LIKE DOMAIN-CONTAINING PROTEIN"/>
    <property type="match status" value="1"/>
</dbReference>
<dbReference type="CDD" id="cd00761">
    <property type="entry name" value="Glyco_tranf_GTA_type"/>
    <property type="match status" value="1"/>
</dbReference>
<dbReference type="InterPro" id="IPR029044">
    <property type="entry name" value="Nucleotide-diphossugar_trans"/>
</dbReference>
<feature type="domain" description="Glycosyltransferase 2-like" evidence="1">
    <location>
        <begin position="6"/>
        <end position="144"/>
    </location>
</feature>
<dbReference type="Pfam" id="PF00535">
    <property type="entry name" value="Glycos_transf_2"/>
    <property type="match status" value="1"/>
</dbReference>